<keyword evidence="1" id="KW-0472">Membrane</keyword>
<dbReference type="AlphaFoldDB" id="A0AAV2TSW6"/>
<evidence type="ECO:0000313" key="3">
    <source>
        <dbReference type="Proteomes" id="UP001497525"/>
    </source>
</evidence>
<reference evidence="2" key="1">
    <citation type="submission" date="2024-06" db="EMBL/GenBank/DDBJ databases">
        <authorList>
            <person name="Liu X."/>
            <person name="Lenzi L."/>
            <person name="Haldenby T S."/>
            <person name="Uol C."/>
        </authorList>
    </citation>
    <scope>NUCLEOTIDE SEQUENCE</scope>
</reference>
<dbReference type="EMBL" id="CAXLJL010000678">
    <property type="protein sequence ID" value="CAL5139941.1"/>
    <property type="molecule type" value="Genomic_DNA"/>
</dbReference>
<name>A0AAV2TSW6_CALDB</name>
<evidence type="ECO:0000256" key="1">
    <source>
        <dbReference type="SAM" id="Phobius"/>
    </source>
</evidence>
<proteinExistence type="predicted"/>
<dbReference type="Proteomes" id="UP001497525">
    <property type="component" value="Unassembled WGS sequence"/>
</dbReference>
<feature type="transmembrane region" description="Helical" evidence="1">
    <location>
        <begin position="864"/>
        <end position="882"/>
    </location>
</feature>
<accession>A0AAV2TSW6</accession>
<keyword evidence="1" id="KW-1133">Transmembrane helix</keyword>
<keyword evidence="1" id="KW-0812">Transmembrane</keyword>
<organism evidence="2 3">
    <name type="scientific">Calicophoron daubneyi</name>
    <name type="common">Rumen fluke</name>
    <name type="synonym">Paramphistomum daubneyi</name>
    <dbReference type="NCBI Taxonomy" id="300641"/>
    <lineage>
        <taxon>Eukaryota</taxon>
        <taxon>Metazoa</taxon>
        <taxon>Spiralia</taxon>
        <taxon>Lophotrochozoa</taxon>
        <taxon>Platyhelminthes</taxon>
        <taxon>Trematoda</taxon>
        <taxon>Digenea</taxon>
        <taxon>Plagiorchiida</taxon>
        <taxon>Pronocephalata</taxon>
        <taxon>Paramphistomoidea</taxon>
        <taxon>Paramphistomidae</taxon>
        <taxon>Calicophoron</taxon>
    </lineage>
</organism>
<protein>
    <submittedName>
        <fullName evidence="2">Uncharacterized protein</fullName>
    </submittedName>
</protein>
<comment type="caution">
    <text evidence="2">The sequence shown here is derived from an EMBL/GenBank/DDBJ whole genome shotgun (WGS) entry which is preliminary data.</text>
</comment>
<gene>
    <name evidence="2" type="ORF">CDAUBV1_LOCUS15127</name>
</gene>
<evidence type="ECO:0000313" key="2">
    <source>
        <dbReference type="EMBL" id="CAL5139941.1"/>
    </source>
</evidence>
<sequence length="893" mass="101266">MYIKYSDEPLLPVGRYDFSSLRHLRFTIRNSSRENNHNLLRDNTEELDEQHERPVEDTLYGRSCCADQKNSNVDSESNTGIKLHEEIQPQDLSFATLSMFRRMIESEPSSCISHRNAAKNRVDVKAHSLSARRQERGLEQDKRRRKLPRAVIQSRDTDAVSTRIPFIAQPKRLVECKRLFLNYAEPSELKTVPELQSGDYVPFCDFERDAFGSLGEISCAKESSQHSLLDSFEQHDLQSCDETTSQQVKSDKVAEFSEIYRLVRGTPTRLSERGPYELARMISVPVVCSEGRKTRLHSTEDIERIERRMSYLCEVVGSGDVAFPASVISPLFKYLNENGINQTSEFYDYRVLKSLMFFKYLPLIENLVDYDCVIFEGDLLELVTHVQDAADSDSETFVDFGASDIQENSLSISRVFKTDYAYCNNASESIHLPRSSYTTEHRIWGFGLCAVETEEQDMSEASVEQYRSADCQFCSSDISPKDPLTEQNSFNFISSLEEIEAITGEVQMDSPQVLEARLDEKMWHISSRTHSIPVESSTSDMFRGMTVHTQSCSADIAYLNTWGQQCPSHEVGYEMADSYHVRHDTELAELGQIQMFSSINIGCPFDSLSSVGILVANFDLNSALCAEILARSLVLPQLAYEDEYSPLSRLVPLCDTVDCVNLKQNNMAEFNNASDVFDKLEVCMTTGVEFDTLSTHWIEGTSFQPFILPCSYSEELFIVRHQAFVSPSDLAFVSLQQICEKNSHYSSVPSEELEYCLGTEMNSSTITFVSNPTKSLDLTSDVTVCESVRHRVIPYPVNRNLLCMNSLMWCECNNAVIYSRPSTLSETGYHEQTLWTTWFRQSCVATLSGFIVKVGIFGFETSDFVPLTGICLALATCAFICLQKNEKIWYSMA</sequence>